<organism evidence="6 7">
    <name type="scientific">Serratia quinivorans</name>
    <dbReference type="NCBI Taxonomy" id="137545"/>
    <lineage>
        <taxon>Bacteria</taxon>
        <taxon>Pseudomonadati</taxon>
        <taxon>Pseudomonadota</taxon>
        <taxon>Gammaproteobacteria</taxon>
        <taxon>Enterobacterales</taxon>
        <taxon>Yersiniaceae</taxon>
        <taxon>Serratia</taxon>
    </lineage>
</organism>
<protein>
    <submittedName>
        <fullName evidence="6">Extracytoplasmic solute receptor protein yiaO</fullName>
    </submittedName>
    <submittedName>
        <fullName evidence="5">TRAP transporter substrate-binding protein</fullName>
    </submittedName>
</protein>
<dbReference type="RefSeq" id="WP_012004596.1">
    <property type="nucleotide sequence ID" value="NZ_CAMIRF010000008.1"/>
</dbReference>
<dbReference type="InterPro" id="IPR004682">
    <property type="entry name" value="TRAP_DctP"/>
</dbReference>
<dbReference type="AlphaFoldDB" id="A0A2X2H0S1"/>
<dbReference type="InterPro" id="IPR038404">
    <property type="entry name" value="TRAP_DctP_sf"/>
</dbReference>
<dbReference type="Proteomes" id="UP001558101">
    <property type="component" value="Unassembled WGS sequence"/>
</dbReference>
<sequence length="337" mass="37046">MKSLTCRLTPRLFITLLFMLFILPLRANAAEVSLRVYSSLPDDGYSAHAIWFHRFKQNLDQRLPGKIALNYFPNGMLGKEADAVQQVRIGAIDMTISGTSIWGTLVPEIGVLDLGYLFDDNQQLGQALDGQAGQLLSALLAKQSNIKVLGYGFSLGARNIYSKKPLQSPQDLNRMKVRVLPAPNFIATLKSMGATAIPMPGGEVYSALQMGVIDGVEHDAATVYTSKYYEIAKYATLTRHIYNPIVATISQAAFQRIPQPLQADFLAAASEATVYERKIAAEKEIQAMDKLKAAGVIFTETDRDYFRRQTLPLQAAFSGKYPQAKAVLDAIHATAQP</sequence>
<dbReference type="EMBL" id="UGYN01000002">
    <property type="protein sequence ID" value="SUI60361.1"/>
    <property type="molecule type" value="Genomic_DNA"/>
</dbReference>
<dbReference type="PIRSF" id="PIRSF006470">
    <property type="entry name" value="DctB"/>
    <property type="match status" value="1"/>
</dbReference>
<gene>
    <name evidence="6" type="primary">yiaO_1</name>
    <name evidence="5" type="ORF">AB4M04_21920</name>
    <name evidence="6" type="ORF">NCTC11544_02174</name>
</gene>
<proteinExistence type="inferred from homology"/>
<dbReference type="Gene3D" id="3.40.190.170">
    <property type="entry name" value="Bacterial extracellular solute-binding protein, family 7"/>
    <property type="match status" value="1"/>
</dbReference>
<keyword evidence="6" id="KW-0675">Receptor</keyword>
<accession>A0A2X2H0S1</accession>
<keyword evidence="8" id="KW-1185">Reference proteome</keyword>
<dbReference type="InterPro" id="IPR018389">
    <property type="entry name" value="DctP_fam"/>
</dbReference>
<dbReference type="PANTHER" id="PTHR33376">
    <property type="match status" value="1"/>
</dbReference>
<dbReference type="EMBL" id="JBFQXQ010000004">
    <property type="protein sequence ID" value="MEX3174733.1"/>
    <property type="molecule type" value="Genomic_DNA"/>
</dbReference>
<dbReference type="NCBIfam" id="NF037995">
    <property type="entry name" value="TRAP_S1"/>
    <property type="match status" value="1"/>
</dbReference>
<evidence type="ECO:0000256" key="1">
    <source>
        <dbReference type="ARBA" id="ARBA00004196"/>
    </source>
</evidence>
<keyword evidence="4" id="KW-0732">Signal</keyword>
<keyword evidence="3" id="KW-0813">Transport</keyword>
<dbReference type="GO" id="GO:0055085">
    <property type="term" value="P:transmembrane transport"/>
    <property type="evidence" value="ECO:0007669"/>
    <property type="project" value="InterPro"/>
</dbReference>
<evidence type="ECO:0000256" key="2">
    <source>
        <dbReference type="ARBA" id="ARBA00009023"/>
    </source>
</evidence>
<evidence type="ECO:0000256" key="4">
    <source>
        <dbReference type="ARBA" id="ARBA00022729"/>
    </source>
</evidence>
<dbReference type="Proteomes" id="UP000255529">
    <property type="component" value="Unassembled WGS sequence"/>
</dbReference>
<reference evidence="6 7" key="1">
    <citation type="submission" date="2018-06" db="EMBL/GenBank/DDBJ databases">
        <authorList>
            <consortium name="Pathogen Informatics"/>
            <person name="Doyle S."/>
        </authorList>
    </citation>
    <scope>NUCLEOTIDE SEQUENCE [LARGE SCALE GENOMIC DNA]</scope>
    <source>
        <strain evidence="6 7">NCTC11544</strain>
    </source>
</reference>
<comment type="subcellular location">
    <subcellularLocation>
        <location evidence="1">Cell envelope</location>
    </subcellularLocation>
</comment>
<evidence type="ECO:0000313" key="7">
    <source>
        <dbReference type="Proteomes" id="UP000255529"/>
    </source>
</evidence>
<evidence type="ECO:0000313" key="8">
    <source>
        <dbReference type="Proteomes" id="UP001558101"/>
    </source>
</evidence>
<reference evidence="5 8" key="2">
    <citation type="submission" date="2024-07" db="EMBL/GenBank/DDBJ databases">
        <title>Genomes of novel Serratia strains from suburban soil.</title>
        <authorList>
            <person name="Markert E.X."/>
            <person name="Severe K."/>
            <person name="Severe L."/>
            <person name="Twing K.I."/>
            <person name="Ward L.M."/>
        </authorList>
    </citation>
    <scope>NUCLEOTIDE SEQUENCE [LARGE SCALE GENOMIC DNA]</scope>
    <source>
        <strain evidence="5 8">3C-UT</strain>
    </source>
</reference>
<dbReference type="NCBIfam" id="TIGR00787">
    <property type="entry name" value="dctP"/>
    <property type="match status" value="1"/>
</dbReference>
<name>A0A2X2H0S1_9GAMM</name>
<evidence type="ECO:0000256" key="3">
    <source>
        <dbReference type="ARBA" id="ARBA00022448"/>
    </source>
</evidence>
<dbReference type="GeneID" id="74948355"/>
<dbReference type="GO" id="GO:0030288">
    <property type="term" value="C:outer membrane-bounded periplasmic space"/>
    <property type="evidence" value="ECO:0007669"/>
    <property type="project" value="InterPro"/>
</dbReference>
<comment type="similarity">
    <text evidence="2">Belongs to the bacterial solute-binding protein 7 family.</text>
</comment>
<evidence type="ECO:0000313" key="5">
    <source>
        <dbReference type="EMBL" id="MEX3174733.1"/>
    </source>
</evidence>
<dbReference type="CDD" id="cd13603">
    <property type="entry name" value="PBP2_TRAP_Siap_TeaA_like"/>
    <property type="match status" value="1"/>
</dbReference>
<dbReference type="PANTHER" id="PTHR33376:SF4">
    <property type="entry name" value="SIALIC ACID-BINDING PERIPLASMIC PROTEIN SIAP"/>
    <property type="match status" value="1"/>
</dbReference>
<dbReference type="Pfam" id="PF03480">
    <property type="entry name" value="DctP"/>
    <property type="match status" value="1"/>
</dbReference>
<evidence type="ECO:0000313" key="6">
    <source>
        <dbReference type="EMBL" id="SUI60361.1"/>
    </source>
</evidence>